<proteinExistence type="predicted"/>
<name>A0AAX3IFK8_9PSED</name>
<organism evidence="1 2">
    <name type="scientific">Pseudomonas synxantha</name>
    <dbReference type="NCBI Taxonomy" id="47883"/>
    <lineage>
        <taxon>Bacteria</taxon>
        <taxon>Pseudomonadati</taxon>
        <taxon>Pseudomonadota</taxon>
        <taxon>Gammaproteobacteria</taxon>
        <taxon>Pseudomonadales</taxon>
        <taxon>Pseudomonadaceae</taxon>
        <taxon>Pseudomonas</taxon>
    </lineage>
</organism>
<evidence type="ECO:0000313" key="2">
    <source>
        <dbReference type="Proteomes" id="UP000306562"/>
    </source>
</evidence>
<accession>A0AAX3IFK8</accession>
<gene>
    <name evidence="1" type="ORF">NCTC10696_05585</name>
</gene>
<dbReference type="EMBL" id="LR590482">
    <property type="protein sequence ID" value="VTR05283.1"/>
    <property type="molecule type" value="Genomic_DNA"/>
</dbReference>
<reference evidence="1 2" key="1">
    <citation type="submission" date="2019-05" db="EMBL/GenBank/DDBJ databases">
        <authorList>
            <consortium name="Pathogen Informatics"/>
        </authorList>
    </citation>
    <scope>NUCLEOTIDE SEQUENCE [LARGE SCALE GENOMIC DNA]</scope>
    <source>
        <strain evidence="1 2">NCTC10696</strain>
    </source>
</reference>
<protein>
    <submittedName>
        <fullName evidence="1">Uncharacterized protein</fullName>
    </submittedName>
</protein>
<dbReference type="AlphaFoldDB" id="A0AAX3IFK8"/>
<dbReference type="Proteomes" id="UP000306562">
    <property type="component" value="Chromosome"/>
</dbReference>
<evidence type="ECO:0000313" key="1">
    <source>
        <dbReference type="EMBL" id="VTR05283.1"/>
    </source>
</evidence>
<sequence length="1075" mass="117112">MTIPKLSAPLLPSAFNAVLAPVTEIIGTHRDHAADELRADTRTELPERAGGPTAFSRAGADAEVSRSYAKTLAAGINKTFGHAPLVDVRRESTVGRWRTQLDHAFKEPGFLAWAREQNLNTGYLKVNPSRGEISGYVGGAIKTFSLSDDSGWSDISRTLLSISKVFAPETGQTFVCPLYGRDDQVPLVVVEQFYGEPKSSSTTEVHARIRQLLEKPGFDLPDNYVTPRSDEALSAHRQALGDNANRHALITALRTQVDDASGHIALDAVKIPIDPRSSLFASEQRSEMSAAQILTLEGNKVPVNSEQALETALGLSVDLAHRAPGIESGGTKQLSIKLGRTALRKRQGLVDEWKRQQLAQVPGTQTGPGASSVLSLLIKALPHATSQMIADHPALIMDQLIRSPKALALGEDIQNTLKSIKTSTSAIENVNAALVHELDASADKSRFNVAGYDLYHKDNIGASPAEIVKRFVAHLEPRVGVELAALSARLLLSAVAPEFLVKNIPPGIIYGSAAWMNFCIQVMRIELQVPGASANMTYSQVMAFGKVPPVSFEGESELSAAMHDAIVAWGFANRITVNNSKFTVTTTELERIRQASIKQVREISWASEVLKTLPKTREALALEELRRVFPDIDSTLKVLQDTEVKHAPLSLLDIYMSGPVKVGKWKSLDENKFPYSKVKSRIEELEPDINQVFSAAFQDYRKTHESAWGIQFKYQLSLLPIADREKISQSDVSFFEVSRPFLDRVPSPLEVLTSMRFWPREPTEQELKALKGTQGLLMKVVDGGGNVSTYNVLPFEGRVVKENTVAGSRTGFDDSSYFSDQGKGYVPGSLHVYNAYGTLNEDRDPPDVTGDMPGSYFSKKTNALAQAVGSFSVQPYEDLKLKAAGVTEIEKGRAIDENLKEFFLSLVPFYDGVQDAIKGDIKGAVFNIGFDILGFALPAANAGRKASKAGKGLLTILMRGVFAGVGASVGYTDTVDIAKNLNKGAHAGYRDIKHIAGKSDEVLSKLRGNYKSYDVSKAYKEGDIVKGFFKSAEDNVWRPTVAILKAGGWYAYNVITKTPFGVQAAQFGVVSALEK</sequence>
<dbReference type="RefSeq" id="WP_057024444.1">
    <property type="nucleotide sequence ID" value="NZ_CBCSGQ010000007.1"/>
</dbReference>